<accession>A0A158QG41</accession>
<feature type="region of interest" description="Disordered" evidence="10">
    <location>
        <begin position="107"/>
        <end position="152"/>
    </location>
</feature>
<dbReference type="Gene3D" id="3.30.40.10">
    <property type="entry name" value="Zinc/RING finger domain, C3HC4 (zinc finger)"/>
    <property type="match status" value="1"/>
</dbReference>
<evidence type="ECO:0000256" key="5">
    <source>
        <dbReference type="ARBA" id="ARBA00022853"/>
    </source>
</evidence>
<dbReference type="STRING" id="6216.A0A158QG41"/>
<feature type="compositionally biased region" description="Low complexity" evidence="10">
    <location>
        <begin position="127"/>
        <end position="138"/>
    </location>
</feature>
<dbReference type="EC" id="2.3.1.48" evidence="3"/>
<feature type="region of interest" description="Disordered" evidence="10">
    <location>
        <begin position="1"/>
        <end position="67"/>
    </location>
</feature>
<reference evidence="14" key="1">
    <citation type="submission" date="2016-04" db="UniProtKB">
        <authorList>
            <consortium name="WormBaseParasite"/>
        </authorList>
    </citation>
    <scope>IDENTIFICATION</scope>
</reference>
<dbReference type="InterPro" id="IPR013178">
    <property type="entry name" value="Histone_AcTrfase_Rtt109/CBP"/>
</dbReference>
<dbReference type="GO" id="GO:0005667">
    <property type="term" value="C:transcription regulator complex"/>
    <property type="evidence" value="ECO:0007669"/>
    <property type="project" value="TreeGrafter"/>
</dbReference>
<keyword evidence="8" id="KW-0539">Nucleus</keyword>
<evidence type="ECO:0000256" key="9">
    <source>
        <dbReference type="ARBA" id="ARBA00048017"/>
    </source>
</evidence>
<keyword evidence="5" id="KW-0156">Chromatin regulator</keyword>
<reference evidence="12 13" key="2">
    <citation type="submission" date="2018-11" db="EMBL/GenBank/DDBJ databases">
        <authorList>
            <consortium name="Pathogen Informatics"/>
        </authorList>
    </citation>
    <scope>NUCLEOTIDE SEQUENCE [LARGE SCALE GENOMIC DNA]</scope>
</reference>
<protein>
    <recommendedName>
        <fullName evidence="3">histone acetyltransferase</fullName>
        <ecNumber evidence="3">2.3.1.48</ecNumber>
    </recommendedName>
</protein>
<comment type="catalytic activity">
    <reaction evidence="9">
        <text>L-lysyl-[protein] + acetyl-CoA = N(6)-acetyl-L-lysyl-[protein] + CoA + H(+)</text>
        <dbReference type="Rhea" id="RHEA:45948"/>
        <dbReference type="Rhea" id="RHEA-COMP:9752"/>
        <dbReference type="Rhea" id="RHEA-COMP:10731"/>
        <dbReference type="ChEBI" id="CHEBI:15378"/>
        <dbReference type="ChEBI" id="CHEBI:29969"/>
        <dbReference type="ChEBI" id="CHEBI:57287"/>
        <dbReference type="ChEBI" id="CHEBI:57288"/>
        <dbReference type="ChEBI" id="CHEBI:61930"/>
        <dbReference type="EC" id="2.3.1.48"/>
    </reaction>
</comment>
<dbReference type="PROSITE" id="PS51727">
    <property type="entry name" value="CBP_P300_HAT"/>
    <property type="match status" value="1"/>
</dbReference>
<dbReference type="PANTHER" id="PTHR13808">
    <property type="entry name" value="CBP/P300-RELATED"/>
    <property type="match status" value="1"/>
</dbReference>
<dbReference type="GO" id="GO:0005634">
    <property type="term" value="C:nucleus"/>
    <property type="evidence" value="ECO:0007669"/>
    <property type="project" value="UniProtKB-SubCell"/>
</dbReference>
<evidence type="ECO:0000313" key="13">
    <source>
        <dbReference type="Proteomes" id="UP000274504"/>
    </source>
</evidence>
<feature type="compositionally biased region" description="Basic and acidic residues" evidence="10">
    <location>
        <begin position="107"/>
        <end position="120"/>
    </location>
</feature>
<evidence type="ECO:0000313" key="14">
    <source>
        <dbReference type="WBParaSite" id="HDID_0000994201-mRNA-1"/>
    </source>
</evidence>
<dbReference type="GO" id="GO:0003713">
    <property type="term" value="F:transcription coactivator activity"/>
    <property type="evidence" value="ECO:0007669"/>
    <property type="project" value="TreeGrafter"/>
</dbReference>
<dbReference type="Pfam" id="PF08214">
    <property type="entry name" value="HAT_KAT11"/>
    <property type="match status" value="1"/>
</dbReference>
<dbReference type="WBParaSite" id="HDID_0000994201-mRNA-1">
    <property type="protein sequence ID" value="HDID_0000994201-mRNA-1"/>
    <property type="gene ID" value="HDID_0000994201"/>
</dbReference>
<dbReference type="GO" id="GO:0031490">
    <property type="term" value="F:chromatin DNA binding"/>
    <property type="evidence" value="ECO:0007669"/>
    <property type="project" value="TreeGrafter"/>
</dbReference>
<evidence type="ECO:0000256" key="3">
    <source>
        <dbReference type="ARBA" id="ARBA00013184"/>
    </source>
</evidence>
<dbReference type="AlphaFoldDB" id="A0A158QG41"/>
<evidence type="ECO:0000256" key="8">
    <source>
        <dbReference type="ARBA" id="ARBA00023242"/>
    </source>
</evidence>
<dbReference type="PANTHER" id="PTHR13808:SF1">
    <property type="entry name" value="HISTONE ACETYLTRANSFERASE"/>
    <property type="match status" value="1"/>
</dbReference>
<evidence type="ECO:0000256" key="6">
    <source>
        <dbReference type="ARBA" id="ARBA00023015"/>
    </source>
</evidence>
<evidence type="ECO:0000256" key="2">
    <source>
        <dbReference type="ARBA" id="ARBA00004123"/>
    </source>
</evidence>
<dbReference type="OrthoDB" id="10062061at2759"/>
<dbReference type="InterPro" id="IPR031162">
    <property type="entry name" value="CBP_P300_HAT"/>
</dbReference>
<comment type="subcellular location">
    <subcellularLocation>
        <location evidence="2">Nucleus</location>
    </subcellularLocation>
</comment>
<dbReference type="InterPro" id="IPR011011">
    <property type="entry name" value="Znf_FYVE_PHD"/>
</dbReference>
<evidence type="ECO:0000259" key="11">
    <source>
        <dbReference type="PROSITE" id="PS51727"/>
    </source>
</evidence>
<feature type="region of interest" description="Disordered" evidence="10">
    <location>
        <begin position="241"/>
        <end position="269"/>
    </location>
</feature>
<name>A0A158QG41_HYMDI</name>
<dbReference type="SUPFAM" id="SSF57903">
    <property type="entry name" value="FYVE/PHD zinc finger"/>
    <property type="match status" value="1"/>
</dbReference>
<gene>
    <name evidence="12" type="ORF">HDID_LOCUS9940</name>
</gene>
<feature type="domain" description="CBP/p300-type HAT" evidence="11">
    <location>
        <begin position="436"/>
        <end position="753"/>
    </location>
</feature>
<dbReference type="EMBL" id="UYSG01011451">
    <property type="protein sequence ID" value="VDL62385.1"/>
    <property type="molecule type" value="Genomic_DNA"/>
</dbReference>
<dbReference type="Proteomes" id="UP000274504">
    <property type="component" value="Unassembled WGS sequence"/>
</dbReference>
<evidence type="ECO:0000256" key="4">
    <source>
        <dbReference type="ARBA" id="ARBA00022679"/>
    </source>
</evidence>
<evidence type="ECO:0000256" key="1">
    <source>
        <dbReference type="ARBA" id="ARBA00002581"/>
    </source>
</evidence>
<evidence type="ECO:0000256" key="7">
    <source>
        <dbReference type="ARBA" id="ARBA00023163"/>
    </source>
</evidence>
<dbReference type="SMART" id="SM01250">
    <property type="entry name" value="KAT11"/>
    <property type="match status" value="1"/>
</dbReference>
<evidence type="ECO:0000313" key="12">
    <source>
        <dbReference type="EMBL" id="VDL62385.1"/>
    </source>
</evidence>
<organism evidence="14">
    <name type="scientific">Hymenolepis diminuta</name>
    <name type="common">Rat tapeworm</name>
    <dbReference type="NCBI Taxonomy" id="6216"/>
    <lineage>
        <taxon>Eukaryota</taxon>
        <taxon>Metazoa</taxon>
        <taxon>Spiralia</taxon>
        <taxon>Lophotrochozoa</taxon>
        <taxon>Platyhelminthes</taxon>
        <taxon>Cestoda</taxon>
        <taxon>Eucestoda</taxon>
        <taxon>Cyclophyllidea</taxon>
        <taxon>Hymenolepididae</taxon>
        <taxon>Hymenolepis</taxon>
    </lineage>
</organism>
<comment type="function">
    <text evidence="1">Acetyltransferase enzyme. Acetylates histones, giving a specific tag for transcriptional activation.</text>
</comment>
<keyword evidence="4" id="KW-0808">Transferase</keyword>
<dbReference type="GO" id="GO:0045944">
    <property type="term" value="P:positive regulation of transcription by RNA polymerase II"/>
    <property type="evidence" value="ECO:0007669"/>
    <property type="project" value="TreeGrafter"/>
</dbReference>
<keyword evidence="7" id="KW-0804">Transcription</keyword>
<dbReference type="GO" id="GO:0004402">
    <property type="term" value="F:histone acetyltransferase activity"/>
    <property type="evidence" value="ECO:0007669"/>
    <property type="project" value="InterPro"/>
</dbReference>
<dbReference type="GO" id="GO:0000123">
    <property type="term" value="C:histone acetyltransferase complex"/>
    <property type="evidence" value="ECO:0007669"/>
    <property type="project" value="TreeGrafter"/>
</dbReference>
<evidence type="ECO:0000256" key="10">
    <source>
        <dbReference type="SAM" id="MobiDB-lite"/>
    </source>
</evidence>
<proteinExistence type="predicted"/>
<keyword evidence="6" id="KW-0805">Transcription regulation</keyword>
<dbReference type="InterPro" id="IPR013083">
    <property type="entry name" value="Znf_RING/FYVE/PHD"/>
</dbReference>
<sequence length="756" mass="87868">MPKRKHEEDMSEVSNAPKRRRVTRSFSACQQEHRLSIRVLSDINAEEESPQNPPEPEQIHSAMEPFSDQAIESTNKVISNDLETVETPASRRYNFRSRLKVIVISSDSDHTEAEEPHIEASDASNIPQETETLPEPTTAGQQGGRSTPNENIISQDVNQESPVLGSPLSFDTSLEHANMRSVKTVLQPPQLAASVHRIPLVEMLPLVLPQQSDAVPESSSDQRHPRKNEITTSSLYLNFAADPEQTPTSTISTPKRRPGRSRKSEVVETSLAQEKTKYTKHISLIIQWQELFKKMYTSLHSIEEIVKNAEPEGNESSLVHKTDVKGEVVENFGEKTYTLRSDCYKEFKFGNNYEITPVQAERFNVCTDCYKELKSGKKNFKTMSNDREREEERIKCSRCFKEWHKYCALYVKEFEKKDFLCPRCKRKLKINDGIEFYDNEKWPKCELSQFIESKVNEFLRNKEEKCGKVMIRVLSDSSSKYEFNELTKLRKYENGIEGNFAYREKGIFAFQKFSDGNYVCFFGFYVQEYGRDSAEPNRDRKLRTSLYHEILCAYMEYVKMLDFKAVHLWASPPEESVEYIFNNYPTNQQIPDTARLVRWYQGMANIAIERGIILQNYTLKEYVTRFCNVPPDCLPYFKGDHWPKRAKEIVKRLCQPGGASRASQGQRELTDKFWAKLRKEIGETEETFSVYILKDDQSSHEISDPDAVCPIMSMKDRGAFLKWCRQNKYEFSTIRHEKYSIKALFHKYFQELGERK</sequence>